<dbReference type="InterPro" id="IPR000639">
    <property type="entry name" value="Epox_hydrolase-like"/>
</dbReference>
<evidence type="ECO:0000313" key="3">
    <source>
        <dbReference type="EMBL" id="ORX40641.1"/>
    </source>
</evidence>
<sequence length="292" mass="32963">MPRYLDVTVPNGATVHYVEAGDSSKPTLVLLHGFPTSSTQYRLLIPLLSKQYHIYAPDLPGFGLTTVPKDYQHTFSNMATTIGQWLDTLQIKAFAVYIFDYGAPTLFRLALERPESIKAIITQNGNAYEEGLGPDFWAPLQQWWASGDASHKETREMISGAVLNVSHFKDEYTLGVPKDNLTMVDPSAWTNDYLNNAYTAEQKNIQLDLFYSYGSNVQLYPQFQQYLRDYQPPVLAVWGKGDPCFIPPGAEAYKRDVKNAEVHLLDGGHFLLETHVEEVADKVKVFLSKNYV</sequence>
<protein>
    <submittedName>
        <fullName evidence="3">Alpha/Beta hydrolase protein</fullName>
    </submittedName>
</protein>
<dbReference type="PANTHER" id="PTHR42977:SF3">
    <property type="entry name" value="AB HYDROLASE-1 DOMAIN-CONTAINING PROTEIN"/>
    <property type="match status" value="1"/>
</dbReference>
<comment type="caution">
    <text evidence="3">The sequence shown here is derived from an EMBL/GenBank/DDBJ whole genome shotgun (WGS) entry which is preliminary data.</text>
</comment>
<name>A0A1Y1URE6_9TREE</name>
<dbReference type="InterPro" id="IPR029058">
    <property type="entry name" value="AB_hydrolase_fold"/>
</dbReference>
<evidence type="ECO:0000256" key="1">
    <source>
        <dbReference type="ARBA" id="ARBA00022801"/>
    </source>
</evidence>
<dbReference type="GO" id="GO:0004301">
    <property type="term" value="F:epoxide hydrolase activity"/>
    <property type="evidence" value="ECO:0007669"/>
    <property type="project" value="TreeGrafter"/>
</dbReference>
<evidence type="ECO:0000313" key="4">
    <source>
        <dbReference type="Proteomes" id="UP000193218"/>
    </source>
</evidence>
<organism evidence="3 4">
    <name type="scientific">Kockovaella imperatae</name>
    <dbReference type="NCBI Taxonomy" id="4999"/>
    <lineage>
        <taxon>Eukaryota</taxon>
        <taxon>Fungi</taxon>
        <taxon>Dikarya</taxon>
        <taxon>Basidiomycota</taxon>
        <taxon>Agaricomycotina</taxon>
        <taxon>Tremellomycetes</taxon>
        <taxon>Tremellales</taxon>
        <taxon>Cuniculitremaceae</taxon>
        <taxon>Kockovaella</taxon>
    </lineage>
</organism>
<dbReference type="OrthoDB" id="6431331at2759"/>
<dbReference type="PANTHER" id="PTHR42977">
    <property type="entry name" value="HYDROLASE-RELATED"/>
    <property type="match status" value="1"/>
</dbReference>
<dbReference type="InParanoid" id="A0A1Y1URE6"/>
<proteinExistence type="predicted"/>
<dbReference type="SUPFAM" id="SSF53474">
    <property type="entry name" value="alpha/beta-Hydrolases"/>
    <property type="match status" value="1"/>
</dbReference>
<dbReference type="GeneID" id="33559492"/>
<dbReference type="AlphaFoldDB" id="A0A1Y1URE6"/>
<dbReference type="Pfam" id="PF00561">
    <property type="entry name" value="Abhydrolase_1"/>
    <property type="match status" value="1"/>
</dbReference>
<dbReference type="RefSeq" id="XP_021874320.1">
    <property type="nucleotide sequence ID" value="XM_022017683.1"/>
</dbReference>
<dbReference type="Proteomes" id="UP000193218">
    <property type="component" value="Unassembled WGS sequence"/>
</dbReference>
<dbReference type="InterPro" id="IPR051340">
    <property type="entry name" value="Haloalkane_dehalogenase"/>
</dbReference>
<dbReference type="InterPro" id="IPR000073">
    <property type="entry name" value="AB_hydrolase_1"/>
</dbReference>
<gene>
    <name evidence="3" type="ORF">BD324DRAFT_647560</name>
</gene>
<reference evidence="3 4" key="1">
    <citation type="submission" date="2017-03" db="EMBL/GenBank/DDBJ databases">
        <title>Widespread Adenine N6-methylation of Active Genes in Fungi.</title>
        <authorList>
            <consortium name="DOE Joint Genome Institute"/>
            <person name="Mondo S.J."/>
            <person name="Dannebaum R.O."/>
            <person name="Kuo R.C."/>
            <person name="Louie K.B."/>
            <person name="Bewick A.J."/>
            <person name="Labutti K."/>
            <person name="Haridas S."/>
            <person name="Kuo A."/>
            <person name="Salamov A."/>
            <person name="Ahrendt S.R."/>
            <person name="Lau R."/>
            <person name="Bowen B.P."/>
            <person name="Lipzen A."/>
            <person name="Sullivan W."/>
            <person name="Andreopoulos W.B."/>
            <person name="Clum A."/>
            <person name="Lindquist E."/>
            <person name="Daum C."/>
            <person name="Northen T.R."/>
            <person name="Ramamoorthy G."/>
            <person name="Schmitz R.J."/>
            <person name="Gryganskyi A."/>
            <person name="Culley D."/>
            <person name="Magnuson J."/>
            <person name="James T.Y."/>
            <person name="O'Malley M.A."/>
            <person name="Stajich J.E."/>
            <person name="Spatafora J.W."/>
            <person name="Visel A."/>
            <person name="Grigoriev I.V."/>
        </authorList>
    </citation>
    <scope>NUCLEOTIDE SEQUENCE [LARGE SCALE GENOMIC DNA]</scope>
    <source>
        <strain evidence="3 4">NRRL Y-17943</strain>
    </source>
</reference>
<evidence type="ECO:0000259" key="2">
    <source>
        <dbReference type="Pfam" id="PF00561"/>
    </source>
</evidence>
<feature type="domain" description="AB hydrolase-1" evidence="2">
    <location>
        <begin position="26"/>
        <end position="275"/>
    </location>
</feature>
<dbReference type="Gene3D" id="3.40.50.1820">
    <property type="entry name" value="alpha/beta hydrolase"/>
    <property type="match status" value="1"/>
</dbReference>
<keyword evidence="4" id="KW-1185">Reference proteome</keyword>
<keyword evidence="1 3" id="KW-0378">Hydrolase</keyword>
<accession>A0A1Y1URE6</accession>
<dbReference type="PRINTS" id="PR00412">
    <property type="entry name" value="EPOXHYDRLASE"/>
</dbReference>
<dbReference type="STRING" id="4999.A0A1Y1URE6"/>
<dbReference type="EMBL" id="NBSH01000001">
    <property type="protein sequence ID" value="ORX40641.1"/>
    <property type="molecule type" value="Genomic_DNA"/>
</dbReference>